<organism evidence="5 6">
    <name type="scientific">Prevotella pallens ATCC 700821</name>
    <dbReference type="NCBI Taxonomy" id="997353"/>
    <lineage>
        <taxon>Bacteria</taxon>
        <taxon>Pseudomonadati</taxon>
        <taxon>Bacteroidota</taxon>
        <taxon>Bacteroidia</taxon>
        <taxon>Bacteroidales</taxon>
        <taxon>Prevotellaceae</taxon>
        <taxon>Prevotella</taxon>
    </lineage>
</organism>
<keyword evidence="3 5" id="KW-0238">DNA-binding</keyword>
<evidence type="ECO:0000313" key="6">
    <source>
        <dbReference type="Proteomes" id="UP000004123"/>
    </source>
</evidence>
<sequence>MTKADIINEIASSTGISKKDVSAVVESFMDAIKGSLLENKENVYLRGFGSFIIKHRAEKTARNISKNTTITIPAHNFPSFKPAKTFIEDMKNKKNDTNNLNI</sequence>
<evidence type="ECO:0000313" key="5">
    <source>
        <dbReference type="EMBL" id="EGQ18631.1"/>
    </source>
</evidence>
<dbReference type="PANTHER" id="PTHR33175:SF3">
    <property type="entry name" value="DNA-BINDING PROTEIN HU-BETA"/>
    <property type="match status" value="1"/>
</dbReference>
<dbReference type="CDD" id="cd13836">
    <property type="entry name" value="IHF_B"/>
    <property type="match status" value="1"/>
</dbReference>
<dbReference type="STRING" id="997353.HMPREF9144_1132"/>
<reference evidence="5 6" key="1">
    <citation type="submission" date="2011-04" db="EMBL/GenBank/DDBJ databases">
        <authorList>
            <person name="Muzny D."/>
            <person name="Qin X."/>
            <person name="Deng J."/>
            <person name="Jiang H."/>
            <person name="Liu Y."/>
            <person name="Qu J."/>
            <person name="Song X.-Z."/>
            <person name="Zhang L."/>
            <person name="Thornton R."/>
            <person name="Coyle M."/>
            <person name="Francisco L."/>
            <person name="Jackson L."/>
            <person name="Javaid M."/>
            <person name="Korchina V."/>
            <person name="Kovar C."/>
            <person name="Mata R."/>
            <person name="Mathew T."/>
            <person name="Ngo R."/>
            <person name="Nguyen L."/>
            <person name="Nguyen N."/>
            <person name="Okwuonu G."/>
            <person name="Ongeri F."/>
            <person name="Pham C."/>
            <person name="Simmons D."/>
            <person name="Wilczek-Boney K."/>
            <person name="Hale W."/>
            <person name="Jakkamsetti A."/>
            <person name="Pham P."/>
            <person name="Ruth R."/>
            <person name="San Lucas F."/>
            <person name="Warren J."/>
            <person name="Zhang J."/>
            <person name="Zhao Z."/>
            <person name="Zhou C."/>
            <person name="Zhu D."/>
            <person name="Lee S."/>
            <person name="Bess C."/>
            <person name="Blankenburg K."/>
            <person name="Forbes L."/>
            <person name="Fu Q."/>
            <person name="Gubbala S."/>
            <person name="Hirani K."/>
            <person name="Jayaseelan J.C."/>
            <person name="Lara F."/>
            <person name="Munidasa M."/>
            <person name="Palculict T."/>
            <person name="Patil S."/>
            <person name="Pu L.-L."/>
            <person name="Saada N."/>
            <person name="Tang L."/>
            <person name="Weissenberger G."/>
            <person name="Zhu Y."/>
            <person name="Hemphill L."/>
            <person name="Shang Y."/>
            <person name="Youmans B."/>
            <person name="Ayvaz T."/>
            <person name="Ross M."/>
            <person name="Santibanez J."/>
            <person name="Aqrawi P."/>
            <person name="Gross S."/>
            <person name="Joshi V."/>
            <person name="Fowler G."/>
            <person name="Nazareth L."/>
            <person name="Reid J."/>
            <person name="Worley K."/>
            <person name="Petrosino J."/>
            <person name="Highlander S."/>
            <person name="Gibbs R."/>
        </authorList>
    </citation>
    <scope>NUCLEOTIDE SEQUENCE [LARGE SCALE GENOMIC DNA]</scope>
    <source>
        <strain evidence="5 6">ATCC 700821</strain>
    </source>
</reference>
<dbReference type="Gene3D" id="4.10.520.10">
    <property type="entry name" value="IHF-like DNA-binding proteins"/>
    <property type="match status" value="1"/>
</dbReference>
<dbReference type="Pfam" id="PF00216">
    <property type="entry name" value="Bac_DNA_binding"/>
    <property type="match status" value="1"/>
</dbReference>
<dbReference type="InterPro" id="IPR000119">
    <property type="entry name" value="Hist_DNA-bd"/>
</dbReference>
<dbReference type="HOGENOM" id="CLU_105066_2_3_10"/>
<dbReference type="EMBL" id="AFPY01000049">
    <property type="protein sequence ID" value="EGQ18631.1"/>
    <property type="molecule type" value="Genomic_DNA"/>
</dbReference>
<dbReference type="GO" id="GO:0003677">
    <property type="term" value="F:DNA binding"/>
    <property type="evidence" value="ECO:0007669"/>
    <property type="project" value="UniProtKB-KW"/>
</dbReference>
<evidence type="ECO:0000256" key="2">
    <source>
        <dbReference type="ARBA" id="ARBA00023067"/>
    </source>
</evidence>
<dbReference type="GO" id="GO:0005829">
    <property type="term" value="C:cytosol"/>
    <property type="evidence" value="ECO:0007669"/>
    <property type="project" value="TreeGrafter"/>
</dbReference>
<dbReference type="Proteomes" id="UP000004123">
    <property type="component" value="Unassembled WGS sequence"/>
</dbReference>
<comment type="similarity">
    <text evidence="1 4">Belongs to the bacterial histone-like protein family.</text>
</comment>
<dbReference type="GO" id="GO:0030261">
    <property type="term" value="P:chromosome condensation"/>
    <property type="evidence" value="ECO:0007669"/>
    <property type="project" value="UniProtKB-KW"/>
</dbReference>
<comment type="caution">
    <text evidence="5">The sequence shown here is derived from an EMBL/GenBank/DDBJ whole genome shotgun (WGS) entry which is preliminary data.</text>
</comment>
<evidence type="ECO:0000256" key="4">
    <source>
        <dbReference type="RuleBase" id="RU003939"/>
    </source>
</evidence>
<accession>F9DHJ2</accession>
<proteinExistence type="inferred from homology"/>
<evidence type="ECO:0000256" key="1">
    <source>
        <dbReference type="ARBA" id="ARBA00010529"/>
    </source>
</evidence>
<dbReference type="SMART" id="SM00411">
    <property type="entry name" value="BHL"/>
    <property type="match status" value="1"/>
</dbReference>
<gene>
    <name evidence="5" type="primary">hup</name>
    <name evidence="5" type="ORF">HMPREF9144_1132</name>
</gene>
<name>F9DHJ2_9BACT</name>
<dbReference type="FunFam" id="4.10.520.10:FF:000007">
    <property type="entry name" value="Integration host factor subunit beta"/>
    <property type="match status" value="1"/>
</dbReference>
<dbReference type="InterPro" id="IPR010992">
    <property type="entry name" value="IHF-like_DNA-bd_dom_sf"/>
</dbReference>
<dbReference type="PANTHER" id="PTHR33175">
    <property type="entry name" value="DNA-BINDING PROTEIN HU"/>
    <property type="match status" value="1"/>
</dbReference>
<dbReference type="AlphaFoldDB" id="F9DHJ2"/>
<dbReference type="GO" id="GO:0030527">
    <property type="term" value="F:structural constituent of chromatin"/>
    <property type="evidence" value="ECO:0007669"/>
    <property type="project" value="InterPro"/>
</dbReference>
<dbReference type="RefSeq" id="WP_006044819.1">
    <property type="nucleotide sequence ID" value="NZ_GL982513.1"/>
</dbReference>
<dbReference type="SUPFAM" id="SSF47729">
    <property type="entry name" value="IHF-like DNA-binding proteins"/>
    <property type="match status" value="1"/>
</dbReference>
<dbReference type="PRINTS" id="PR01727">
    <property type="entry name" value="DNABINDINGHU"/>
</dbReference>
<keyword evidence="2" id="KW-0226">DNA condensation</keyword>
<protein>
    <submittedName>
        <fullName evidence="5">DNA-binding protein HU</fullName>
    </submittedName>
</protein>
<dbReference type="eggNOG" id="COG0776">
    <property type="taxonomic scope" value="Bacteria"/>
</dbReference>
<evidence type="ECO:0000256" key="3">
    <source>
        <dbReference type="ARBA" id="ARBA00023125"/>
    </source>
</evidence>